<dbReference type="AlphaFoldDB" id="A0AAW8LKS2"/>
<gene>
    <name evidence="1" type="ORF">J2X86_002480</name>
</gene>
<sequence>MSWAIGFSKNQNRDVGYSVSAICDHPGCAVEIDRGLGYICCENINHNATCGAFYCAEHRENYVYGDEVEDMDEDELEALGIDPNESAVQDAIDDCEIVRCKHEPIEPGKESAAWLKHVLKDPSWEQWRQENPAQVTAYREALANKKGQVCFVKPVHEPEQQQQAIIIKPALAACLNEMNITLSK</sequence>
<organism evidence="1 2">
    <name type="scientific">Acinetobacter lwoffii</name>
    <dbReference type="NCBI Taxonomy" id="28090"/>
    <lineage>
        <taxon>Bacteria</taxon>
        <taxon>Pseudomonadati</taxon>
        <taxon>Pseudomonadota</taxon>
        <taxon>Gammaproteobacteria</taxon>
        <taxon>Moraxellales</taxon>
        <taxon>Moraxellaceae</taxon>
        <taxon>Acinetobacter</taxon>
    </lineage>
</organism>
<dbReference type="EMBL" id="JAVDSC010000012">
    <property type="protein sequence ID" value="MDR6630425.1"/>
    <property type="molecule type" value="Genomic_DNA"/>
</dbReference>
<name>A0AAW8LKS2_ACILW</name>
<evidence type="ECO:0000313" key="1">
    <source>
        <dbReference type="EMBL" id="MDR6630425.1"/>
    </source>
</evidence>
<reference evidence="1" key="1">
    <citation type="submission" date="2023-07" db="EMBL/GenBank/DDBJ databases">
        <title>Sorghum-associated microbial communities from plants grown in Nebraska, USA.</title>
        <authorList>
            <person name="Schachtman D."/>
        </authorList>
    </citation>
    <scope>NUCLEOTIDE SEQUENCE</scope>
    <source>
        <strain evidence="1">BE44</strain>
    </source>
</reference>
<dbReference type="RefSeq" id="WP_310077934.1">
    <property type="nucleotide sequence ID" value="NZ_JAVDSC010000012.1"/>
</dbReference>
<accession>A0AAW8LKS2</accession>
<evidence type="ECO:0000313" key="2">
    <source>
        <dbReference type="Proteomes" id="UP001262767"/>
    </source>
</evidence>
<protein>
    <submittedName>
        <fullName evidence="1">Uncharacterized protein</fullName>
    </submittedName>
</protein>
<dbReference type="Proteomes" id="UP001262767">
    <property type="component" value="Unassembled WGS sequence"/>
</dbReference>
<proteinExistence type="predicted"/>
<comment type="caution">
    <text evidence="1">The sequence shown here is derived from an EMBL/GenBank/DDBJ whole genome shotgun (WGS) entry which is preliminary data.</text>
</comment>